<dbReference type="GO" id="GO:0004564">
    <property type="term" value="F:beta-fructofuranosidase activity"/>
    <property type="evidence" value="ECO:0007669"/>
    <property type="project" value="UniProtKB-EC"/>
</dbReference>
<dbReference type="PANTHER" id="PTHR31916:SF59">
    <property type="entry name" value="CYTOSOLIC INVERTASE 1"/>
    <property type="match status" value="1"/>
</dbReference>
<feature type="compositionally biased region" description="Basic and acidic residues" evidence="5">
    <location>
        <begin position="139"/>
        <end position="155"/>
    </location>
</feature>
<evidence type="ECO:0000256" key="1">
    <source>
        <dbReference type="ARBA" id="ARBA00022801"/>
    </source>
</evidence>
<comment type="catalytic activity">
    <reaction evidence="4">
        <text>Hydrolysis of terminal non-reducing beta-D-fructofuranoside residues in beta-D-fructofuranosides.</text>
        <dbReference type="EC" id="3.2.1.26"/>
    </reaction>
</comment>
<comment type="similarity">
    <text evidence="4">Belongs to the glycosyl hydrolase 100 family.</text>
</comment>
<evidence type="ECO:0000256" key="3">
    <source>
        <dbReference type="ARBA" id="ARBA00023295"/>
    </source>
</evidence>
<dbReference type="Pfam" id="PF12899">
    <property type="entry name" value="Glyco_hydro_100"/>
    <property type="match status" value="1"/>
</dbReference>
<proteinExistence type="inferred from homology"/>
<dbReference type="EMBL" id="JBFOLJ010000010">
    <property type="protein sequence ID" value="KAL2501640.1"/>
    <property type="molecule type" value="Genomic_DNA"/>
</dbReference>
<organism evidence="6 7">
    <name type="scientific">Forsythia ovata</name>
    <dbReference type="NCBI Taxonomy" id="205694"/>
    <lineage>
        <taxon>Eukaryota</taxon>
        <taxon>Viridiplantae</taxon>
        <taxon>Streptophyta</taxon>
        <taxon>Embryophyta</taxon>
        <taxon>Tracheophyta</taxon>
        <taxon>Spermatophyta</taxon>
        <taxon>Magnoliopsida</taxon>
        <taxon>eudicotyledons</taxon>
        <taxon>Gunneridae</taxon>
        <taxon>Pentapetalae</taxon>
        <taxon>asterids</taxon>
        <taxon>lamiids</taxon>
        <taxon>Lamiales</taxon>
        <taxon>Oleaceae</taxon>
        <taxon>Forsythieae</taxon>
        <taxon>Forsythia</taxon>
    </lineage>
</organism>
<name>A0ABD1SLP0_9LAMI</name>
<dbReference type="AlphaFoldDB" id="A0ABD1SLP0"/>
<evidence type="ECO:0000256" key="2">
    <source>
        <dbReference type="ARBA" id="ARBA00023277"/>
    </source>
</evidence>
<feature type="region of interest" description="Disordered" evidence="5">
    <location>
        <begin position="221"/>
        <end position="253"/>
    </location>
</feature>
<comment type="caution">
    <text evidence="6">The sequence shown here is derived from an EMBL/GenBank/DDBJ whole genome shotgun (WGS) entry which is preliminary data.</text>
</comment>
<dbReference type="InterPro" id="IPR024746">
    <property type="entry name" value="Glyco_hydro_100"/>
</dbReference>
<dbReference type="PANTHER" id="PTHR31916">
    <property type="match status" value="1"/>
</dbReference>
<gene>
    <name evidence="6" type="ORF">Fot_35488</name>
</gene>
<keyword evidence="2 4" id="KW-0119">Carbohydrate metabolism</keyword>
<sequence length="253" mass="28826">MPDSLPDWVFDFMPTRGGYFIGNVSPARMDFRWFCLSNCIAILSSLATPEQASAIMDLIESRWEELIGEMPLKICYPAMESHEWRIVTVLLWLLTAACIKSGRPQLARRATELAEARLLKDHWPEYYDGKLGRYIGKQAQKDDSRQEAEKNRELDNSQLEELEVRELKEEAKFLKACGTLPETPAEIRKASEKWKDASTKDAEATPLKFNSWLSNASIEKLNLEKQPDESPTPGKISEEQIMESGSLVETPSR</sequence>
<dbReference type="GO" id="GO:0033926">
    <property type="term" value="F:endo-alpha-N-acetylgalactosaminidase activity"/>
    <property type="evidence" value="ECO:0007669"/>
    <property type="project" value="UniProtKB-UniRule"/>
</dbReference>
<reference evidence="7" key="1">
    <citation type="submission" date="2024-07" db="EMBL/GenBank/DDBJ databases">
        <title>Two chromosome-level genome assemblies of Korean endemic species Abeliophyllum distichum and Forsythia ovata (Oleaceae).</title>
        <authorList>
            <person name="Jang H."/>
        </authorList>
    </citation>
    <scope>NUCLEOTIDE SEQUENCE [LARGE SCALE GENOMIC DNA]</scope>
</reference>
<dbReference type="InterPro" id="IPR008928">
    <property type="entry name" value="6-hairpin_glycosidase_sf"/>
</dbReference>
<keyword evidence="3 4" id="KW-0326">Glycosidase</keyword>
<evidence type="ECO:0000256" key="5">
    <source>
        <dbReference type="SAM" id="MobiDB-lite"/>
    </source>
</evidence>
<evidence type="ECO:0000313" key="6">
    <source>
        <dbReference type="EMBL" id="KAL2501640.1"/>
    </source>
</evidence>
<evidence type="ECO:0000313" key="7">
    <source>
        <dbReference type="Proteomes" id="UP001604277"/>
    </source>
</evidence>
<keyword evidence="1 4" id="KW-0378">Hydrolase</keyword>
<accession>A0ABD1SLP0</accession>
<feature type="region of interest" description="Disordered" evidence="5">
    <location>
        <begin position="138"/>
        <end position="157"/>
    </location>
</feature>
<protein>
    <recommendedName>
        <fullName evidence="4">Alkaline/neutral invertase</fullName>
        <ecNumber evidence="4">3.2.1.26</ecNumber>
    </recommendedName>
</protein>
<dbReference type="EC" id="3.2.1.26" evidence="4"/>
<keyword evidence="7" id="KW-1185">Reference proteome</keyword>
<comment type="function">
    <text evidence="4">Invertase that cleaves sucrose into glucose and fructose.</text>
</comment>
<evidence type="ECO:0000256" key="4">
    <source>
        <dbReference type="RuleBase" id="RU367047"/>
    </source>
</evidence>
<dbReference type="Proteomes" id="UP001604277">
    <property type="component" value="Unassembled WGS sequence"/>
</dbReference>
<dbReference type="SUPFAM" id="SSF48208">
    <property type="entry name" value="Six-hairpin glycosidases"/>
    <property type="match status" value="1"/>
</dbReference>